<evidence type="ECO:0000313" key="1">
    <source>
        <dbReference type="EMBL" id="ETR67684.1"/>
    </source>
</evidence>
<protein>
    <recommendedName>
        <fullName evidence="3">Fibronectin type-III domain-containing protein</fullName>
    </recommendedName>
</protein>
<reference evidence="2" key="1">
    <citation type="submission" date="2012-11" db="EMBL/GenBank/DDBJ databases">
        <authorList>
            <person name="Lucero-Rivera Y.E."/>
            <person name="Tovar-Ramirez D."/>
        </authorList>
    </citation>
    <scope>NUCLEOTIDE SEQUENCE [LARGE SCALE GENOMIC DNA]</scope>
    <source>
        <strain evidence="2">Araruama</strain>
    </source>
</reference>
<dbReference type="Proteomes" id="UP000189670">
    <property type="component" value="Unassembled WGS sequence"/>
</dbReference>
<dbReference type="InterPro" id="IPR013783">
    <property type="entry name" value="Ig-like_fold"/>
</dbReference>
<name>A0A1V1NYP6_9BACT</name>
<evidence type="ECO:0008006" key="3">
    <source>
        <dbReference type="Google" id="ProtNLM"/>
    </source>
</evidence>
<accession>A0A1V1NYP6</accession>
<dbReference type="AlphaFoldDB" id="A0A1V1NYP6"/>
<sequence>MKSHTLEMILIPIPTLDLAGNQLLSVPREITNVNYINISYNAIEATDPEIIDYLNKSQSQPNWQQTQTVSPKQLTVTNITGCSITLSWSSIEYKRHNGGYEIYFSESNNKSYKFFDVTRNKYIEKMEVSATMADTKSTTTNPINFLMSHEINILKKWKSQAFIQAQPII</sequence>
<evidence type="ECO:0000313" key="2">
    <source>
        <dbReference type="Proteomes" id="UP000189670"/>
    </source>
</evidence>
<dbReference type="Gene3D" id="2.60.40.10">
    <property type="entry name" value="Immunoglobulins"/>
    <property type="match status" value="1"/>
</dbReference>
<dbReference type="SUPFAM" id="SSF49265">
    <property type="entry name" value="Fibronectin type III"/>
    <property type="match status" value="1"/>
</dbReference>
<dbReference type="EMBL" id="ATBP01001261">
    <property type="protein sequence ID" value="ETR67684.1"/>
    <property type="molecule type" value="Genomic_DNA"/>
</dbReference>
<dbReference type="InterPro" id="IPR036116">
    <property type="entry name" value="FN3_sf"/>
</dbReference>
<organism evidence="1 2">
    <name type="scientific">Candidatus Magnetoglobus multicellularis str. Araruama</name>
    <dbReference type="NCBI Taxonomy" id="890399"/>
    <lineage>
        <taxon>Bacteria</taxon>
        <taxon>Pseudomonadati</taxon>
        <taxon>Thermodesulfobacteriota</taxon>
        <taxon>Desulfobacteria</taxon>
        <taxon>Desulfobacterales</taxon>
        <taxon>Desulfobacteraceae</taxon>
        <taxon>Candidatus Magnetoglobus</taxon>
    </lineage>
</organism>
<proteinExistence type="predicted"/>
<comment type="caution">
    <text evidence="1">The sequence shown here is derived from an EMBL/GenBank/DDBJ whole genome shotgun (WGS) entry which is preliminary data.</text>
</comment>
<gene>
    <name evidence="1" type="ORF">OMM_11329</name>
</gene>